<evidence type="ECO:0000259" key="1">
    <source>
        <dbReference type="PROSITE" id="PS50181"/>
    </source>
</evidence>
<dbReference type="InterPro" id="IPR036047">
    <property type="entry name" value="F-box-like_dom_sf"/>
</dbReference>
<keyword evidence="3" id="KW-1185">Reference proteome</keyword>
<dbReference type="InterPro" id="IPR013187">
    <property type="entry name" value="F-box-assoc_dom_typ3"/>
</dbReference>
<feature type="domain" description="F-box" evidence="1">
    <location>
        <begin position="158"/>
        <end position="203"/>
    </location>
</feature>
<dbReference type="PANTHER" id="PTHR31111:SF76">
    <property type="entry name" value="F-BOX DOMAIN-CONTAINING PROTEIN"/>
    <property type="match status" value="1"/>
</dbReference>
<dbReference type="SUPFAM" id="SSF81383">
    <property type="entry name" value="F-box domain"/>
    <property type="match status" value="3"/>
</dbReference>
<evidence type="ECO:0000313" key="2">
    <source>
        <dbReference type="EMBL" id="KAH0905299.1"/>
    </source>
</evidence>
<sequence>MKRRSKKRDERNVKDPFKKLPNDLNVEILMKMPPRSIARLRFASKHLSSIILDKEFTKLYMTRSSTQPRHLISVHRGGSNMQMQGFHSLSQDHASFSNHDKVSYKLDPNLPYEFTPPVRGLICGRKGTKMIVGNPSTARRKKTIEINQQCLTKKEDENDPFSIIPLDLIVEILLKVPTKSVASLVFVSKKWLSLIRSKDFINLYLARSSPRILLAVFGTNVEEQFLQTCSQVDPSSDRHRLNITPHKDHVAAFSPPIRGLFCRLMDLKVIISNPSTGQFLTLPRVKTTRRGIISFFGYDPVNDVYKVLCMTILQGRQRRGSKVVSEEHQLPEDIPCVVNYTGKVAITSWPTRNGEVHLWILEDANKQEWSKVSIVVPSWIDLIDIHHGYRFRGTLSTGELIFSPWTLPINPLYFISYNLKENIAKKVVVEELEEPDASREVYFDHVESPMFCQIVMKRVKRSEKPDERNVNDPFKKLPNDMNFTELYMTQSSTQPRHLVSVHGGREYVKMQRFHSISQEYPLSSNHDKVSCKLDPYGPYLTYEFTPPVRGLICGRNGTKVKVGNPSTGQFVFLPRVKTIKKNILSVFGYDPVNDVYKLVNHAGKITIATLQCFGPVDLWVLEDVNKEIWSKAVVVMPPLADRFGMSYKFAFRGILGNGEMILTPITTPNPFFFLCYNPEVGEFRKIVIDDIVHYSDDTIQVFFDHAESYMGFIFVLVKDRTMKKTRRKETGTNQQCLTMKEDEKDPFSIIPLNLIVEILMKIPTKSVASLVLVSKKWLSIIRRKDFINLYMSRSSTRTRLLFTIFRMHVREQFLQTCSQVDPSSNDHRHRLNITQHRMHVYAFSPPIRGLICRQMDSKVVIANPSTGQLLTLPRVKTIRRGVLSFLGYDPMNDLYKVLCMTVLGGHQGGHQRRSQVVSEEHQVYTLGGGQQKWRMIECEHPHLPPPTSC</sequence>
<evidence type="ECO:0000313" key="3">
    <source>
        <dbReference type="Proteomes" id="UP000824890"/>
    </source>
</evidence>
<accession>A0ABQ8BKE9</accession>
<dbReference type="Proteomes" id="UP000824890">
    <property type="component" value="Unassembled WGS sequence"/>
</dbReference>
<gene>
    <name evidence="2" type="ORF">HID58_044802</name>
</gene>
<dbReference type="EMBL" id="JAGKQM010000011">
    <property type="protein sequence ID" value="KAH0905299.1"/>
    <property type="molecule type" value="Genomic_DNA"/>
</dbReference>
<protein>
    <recommendedName>
        <fullName evidence="1">F-box domain-containing protein</fullName>
    </recommendedName>
</protein>
<dbReference type="Pfam" id="PF00646">
    <property type="entry name" value="F-box"/>
    <property type="match status" value="3"/>
</dbReference>
<feature type="domain" description="F-box" evidence="1">
    <location>
        <begin position="14"/>
        <end position="63"/>
    </location>
</feature>
<dbReference type="PANTHER" id="PTHR31111">
    <property type="entry name" value="BNAA05G37150D PROTEIN-RELATED"/>
    <property type="match status" value="1"/>
</dbReference>
<dbReference type="InterPro" id="IPR017451">
    <property type="entry name" value="F-box-assoc_interact_dom"/>
</dbReference>
<dbReference type="InterPro" id="IPR001810">
    <property type="entry name" value="F-box_dom"/>
</dbReference>
<comment type="caution">
    <text evidence="2">The sequence shown here is derived from an EMBL/GenBank/DDBJ whole genome shotgun (WGS) entry which is preliminary data.</text>
</comment>
<proteinExistence type="predicted"/>
<organism evidence="2 3">
    <name type="scientific">Brassica napus</name>
    <name type="common">Rape</name>
    <dbReference type="NCBI Taxonomy" id="3708"/>
    <lineage>
        <taxon>Eukaryota</taxon>
        <taxon>Viridiplantae</taxon>
        <taxon>Streptophyta</taxon>
        <taxon>Embryophyta</taxon>
        <taxon>Tracheophyta</taxon>
        <taxon>Spermatophyta</taxon>
        <taxon>Magnoliopsida</taxon>
        <taxon>eudicotyledons</taxon>
        <taxon>Gunneridae</taxon>
        <taxon>Pentapetalae</taxon>
        <taxon>rosids</taxon>
        <taxon>malvids</taxon>
        <taxon>Brassicales</taxon>
        <taxon>Brassicaceae</taxon>
        <taxon>Brassiceae</taxon>
        <taxon>Brassica</taxon>
    </lineage>
</organism>
<feature type="non-terminal residue" evidence="2">
    <location>
        <position position="949"/>
    </location>
</feature>
<dbReference type="NCBIfam" id="TIGR01640">
    <property type="entry name" value="F_box_assoc_1"/>
    <property type="match status" value="2"/>
</dbReference>
<dbReference type="SMART" id="SM00256">
    <property type="entry name" value="FBOX"/>
    <property type="match status" value="3"/>
</dbReference>
<dbReference type="Pfam" id="PF08268">
    <property type="entry name" value="FBA_3"/>
    <property type="match status" value="4"/>
</dbReference>
<reference evidence="2 3" key="1">
    <citation type="submission" date="2021-05" db="EMBL/GenBank/DDBJ databases">
        <title>Genome Assembly of Synthetic Allotetraploid Brassica napus Reveals Homoeologous Exchanges between Subgenomes.</title>
        <authorList>
            <person name="Davis J.T."/>
        </authorList>
    </citation>
    <scope>NUCLEOTIDE SEQUENCE [LARGE SCALE GENOMIC DNA]</scope>
    <source>
        <strain evidence="3">cv. Da-Ae</strain>
        <tissue evidence="2">Seedling</tissue>
    </source>
</reference>
<name>A0ABQ8BKE9_BRANA</name>
<dbReference type="PROSITE" id="PS50181">
    <property type="entry name" value="FBOX"/>
    <property type="match status" value="3"/>
</dbReference>
<feature type="domain" description="F-box" evidence="1">
    <location>
        <begin position="744"/>
        <end position="793"/>
    </location>
</feature>